<dbReference type="Gene3D" id="3.80.30.20">
    <property type="entry name" value="tm_1862 like domain"/>
    <property type="match status" value="1"/>
</dbReference>
<feature type="domain" description="Radical SAM core" evidence="9">
    <location>
        <begin position="115"/>
        <end position="348"/>
    </location>
</feature>
<keyword evidence="11" id="KW-1185">Reference proteome</keyword>
<protein>
    <submittedName>
        <fullName evidence="10">Threonylcarbamoyladenosine tRNA methylthiotransferase MtaB</fullName>
    </submittedName>
</protein>
<organism evidence="10 11">
    <name type="scientific">Thioalbus denitrificans</name>
    <dbReference type="NCBI Taxonomy" id="547122"/>
    <lineage>
        <taxon>Bacteria</taxon>
        <taxon>Pseudomonadati</taxon>
        <taxon>Pseudomonadota</taxon>
        <taxon>Gammaproteobacteria</taxon>
        <taxon>Chromatiales</taxon>
        <taxon>Ectothiorhodospiraceae</taxon>
        <taxon>Thioalbus</taxon>
    </lineage>
</organism>
<keyword evidence="6" id="KW-0408">Iron</keyword>
<keyword evidence="2" id="KW-0004">4Fe-4S</keyword>
<dbReference type="AlphaFoldDB" id="A0A369BWT2"/>
<dbReference type="SFLD" id="SFLDG01082">
    <property type="entry name" value="B12-binding_domain_containing"/>
    <property type="match status" value="1"/>
</dbReference>
<comment type="caution">
    <text evidence="10">The sequence shown here is derived from an EMBL/GenBank/DDBJ whole genome shotgun (WGS) entry which is preliminary data.</text>
</comment>
<dbReference type="SFLD" id="SFLDS00029">
    <property type="entry name" value="Radical_SAM"/>
    <property type="match status" value="1"/>
</dbReference>
<evidence type="ECO:0000256" key="6">
    <source>
        <dbReference type="ARBA" id="ARBA00023004"/>
    </source>
</evidence>
<gene>
    <name evidence="10" type="ORF">DFQ59_11433</name>
</gene>
<dbReference type="PROSITE" id="PS51449">
    <property type="entry name" value="MTTASE_N"/>
    <property type="match status" value="1"/>
</dbReference>
<dbReference type="GO" id="GO:0046872">
    <property type="term" value="F:metal ion binding"/>
    <property type="evidence" value="ECO:0007669"/>
    <property type="project" value="UniProtKB-KW"/>
</dbReference>
<evidence type="ECO:0000313" key="10">
    <source>
        <dbReference type="EMBL" id="RCX24877.1"/>
    </source>
</evidence>
<evidence type="ECO:0000259" key="9">
    <source>
        <dbReference type="PROSITE" id="PS51918"/>
    </source>
</evidence>
<dbReference type="CDD" id="cd01335">
    <property type="entry name" value="Radical_SAM"/>
    <property type="match status" value="1"/>
</dbReference>
<dbReference type="GO" id="GO:0035598">
    <property type="term" value="F:tRNA (N(6)-L-threonylcarbamoyladenosine(37)-C(2))-methylthiotransferase activity"/>
    <property type="evidence" value="ECO:0007669"/>
    <property type="project" value="TreeGrafter"/>
</dbReference>
<evidence type="ECO:0000256" key="1">
    <source>
        <dbReference type="ARBA" id="ARBA00001966"/>
    </source>
</evidence>
<evidence type="ECO:0000259" key="8">
    <source>
        <dbReference type="PROSITE" id="PS51449"/>
    </source>
</evidence>
<dbReference type="SMART" id="SM00729">
    <property type="entry name" value="Elp3"/>
    <property type="match status" value="1"/>
</dbReference>
<comment type="cofactor">
    <cofactor evidence="1">
        <name>[4Fe-4S] cluster</name>
        <dbReference type="ChEBI" id="CHEBI:49883"/>
    </cofactor>
</comment>
<reference evidence="10 11" key="1">
    <citation type="submission" date="2018-07" db="EMBL/GenBank/DDBJ databases">
        <title>Genomic Encyclopedia of Type Strains, Phase IV (KMG-IV): sequencing the most valuable type-strain genomes for metagenomic binning, comparative biology and taxonomic classification.</title>
        <authorList>
            <person name="Goeker M."/>
        </authorList>
    </citation>
    <scope>NUCLEOTIDE SEQUENCE [LARGE SCALE GENOMIC DNA]</scope>
    <source>
        <strain evidence="10 11">DSM 26407</strain>
    </source>
</reference>
<dbReference type="Pfam" id="PF04055">
    <property type="entry name" value="Radical_SAM"/>
    <property type="match status" value="1"/>
</dbReference>
<dbReference type="Pfam" id="PF00919">
    <property type="entry name" value="UPF0004"/>
    <property type="match status" value="1"/>
</dbReference>
<dbReference type="NCBIfam" id="TIGR00089">
    <property type="entry name" value="MiaB/RimO family radical SAM methylthiotransferase"/>
    <property type="match status" value="1"/>
</dbReference>
<sequence length="399" mass="43749">MKFHIRNLGCKMNWLDAARVSAALQGAGHVLVDDEAEAEYVLVNSCTVTAEADRKSRQMAQSARRAEKEVVVFGCGPRADREGWRRRLPVAVRLEDESALLRRFGAEEGGEPFPALSRTRLPVAIQTGCDDTCSFCITRIARGAHRSHPAQRIVEHVRTAAELGIREVVLTGINLAAWGSSHTKAAPAEARLGELLRRLLDETGIPRIRLSSLGPQYLQRDFFAAFADPRVCDHLHLSIQSGSDSVLERMDRGHDAATMERVVERARALRPDLALTADFIVGFPGESGAEFAATAGLVERLGFAKLHVFPFSPREGTPAAALPDGLDPAERKRRAAELRALGQATRREFLDSQLGRRHTVLTERNETGLTTNYIRVRTPGAAEGDLVETVLARDNLADS</sequence>
<evidence type="ECO:0000256" key="7">
    <source>
        <dbReference type="ARBA" id="ARBA00023014"/>
    </source>
</evidence>
<dbReference type="InterPro" id="IPR038135">
    <property type="entry name" value="Methylthiotransferase_N_sf"/>
</dbReference>
<evidence type="ECO:0000256" key="2">
    <source>
        <dbReference type="ARBA" id="ARBA00022485"/>
    </source>
</evidence>
<dbReference type="Gene3D" id="3.40.50.12160">
    <property type="entry name" value="Methylthiotransferase, N-terminal domain"/>
    <property type="match status" value="1"/>
</dbReference>
<dbReference type="GO" id="GO:0051539">
    <property type="term" value="F:4 iron, 4 sulfur cluster binding"/>
    <property type="evidence" value="ECO:0007669"/>
    <property type="project" value="UniProtKB-KW"/>
</dbReference>
<dbReference type="InterPro" id="IPR005839">
    <property type="entry name" value="Methylthiotransferase"/>
</dbReference>
<dbReference type="Proteomes" id="UP000252707">
    <property type="component" value="Unassembled WGS sequence"/>
</dbReference>
<dbReference type="InterPro" id="IPR006638">
    <property type="entry name" value="Elp3/MiaA/NifB-like_rSAM"/>
</dbReference>
<dbReference type="PANTHER" id="PTHR11918:SF45">
    <property type="entry name" value="THREONYLCARBAMOYLADENOSINE TRNA METHYLTHIOTRANSFERASE"/>
    <property type="match status" value="1"/>
</dbReference>
<dbReference type="PROSITE" id="PS01278">
    <property type="entry name" value="MTTASE_RADICAL"/>
    <property type="match status" value="1"/>
</dbReference>
<dbReference type="InterPro" id="IPR020612">
    <property type="entry name" value="Methylthiotransferase_CS"/>
</dbReference>
<keyword evidence="7" id="KW-0411">Iron-sulfur</keyword>
<evidence type="ECO:0000256" key="5">
    <source>
        <dbReference type="ARBA" id="ARBA00022723"/>
    </source>
</evidence>
<accession>A0A369BWT2</accession>
<dbReference type="SUPFAM" id="SSF102114">
    <property type="entry name" value="Radical SAM enzymes"/>
    <property type="match status" value="1"/>
</dbReference>
<evidence type="ECO:0000256" key="4">
    <source>
        <dbReference type="ARBA" id="ARBA00022691"/>
    </source>
</evidence>
<name>A0A369BWT2_9GAMM</name>
<dbReference type="RefSeq" id="WP_170142214.1">
    <property type="nucleotide sequence ID" value="NZ_QPJY01000014.1"/>
</dbReference>
<feature type="domain" description="MTTase N-terminal" evidence="8">
    <location>
        <begin position="1"/>
        <end position="109"/>
    </location>
</feature>
<keyword evidence="4" id="KW-0949">S-adenosyl-L-methionine</keyword>
<dbReference type="InterPro" id="IPR007197">
    <property type="entry name" value="rSAM"/>
</dbReference>
<dbReference type="InterPro" id="IPR013848">
    <property type="entry name" value="Methylthiotransferase_N"/>
</dbReference>
<keyword evidence="5" id="KW-0479">Metal-binding</keyword>
<dbReference type="InterPro" id="IPR023404">
    <property type="entry name" value="rSAM_horseshoe"/>
</dbReference>
<dbReference type="EMBL" id="QPJY01000014">
    <property type="protein sequence ID" value="RCX24877.1"/>
    <property type="molecule type" value="Genomic_DNA"/>
</dbReference>
<dbReference type="InterPro" id="IPR058240">
    <property type="entry name" value="rSAM_sf"/>
</dbReference>
<evidence type="ECO:0000313" key="11">
    <source>
        <dbReference type="Proteomes" id="UP000252707"/>
    </source>
</evidence>
<evidence type="ECO:0000256" key="3">
    <source>
        <dbReference type="ARBA" id="ARBA00022679"/>
    </source>
</evidence>
<keyword evidence="3 10" id="KW-0808">Transferase</keyword>
<dbReference type="PROSITE" id="PS51918">
    <property type="entry name" value="RADICAL_SAM"/>
    <property type="match status" value="1"/>
</dbReference>
<dbReference type="PANTHER" id="PTHR11918">
    <property type="entry name" value="RADICAL SAM PROTEINS"/>
    <property type="match status" value="1"/>
</dbReference>
<proteinExistence type="predicted"/>